<accession>A0A448YS56</accession>
<dbReference type="Pfam" id="PF00583">
    <property type="entry name" value="Acetyltransf_1"/>
    <property type="match status" value="1"/>
</dbReference>
<dbReference type="InterPro" id="IPR000182">
    <property type="entry name" value="GNAT_dom"/>
</dbReference>
<dbReference type="PROSITE" id="PS51186">
    <property type="entry name" value="GNAT"/>
    <property type="match status" value="1"/>
</dbReference>
<dbReference type="GO" id="GO:0005634">
    <property type="term" value="C:nucleus"/>
    <property type="evidence" value="ECO:0007669"/>
    <property type="project" value="TreeGrafter"/>
</dbReference>
<dbReference type="InterPro" id="IPR016181">
    <property type="entry name" value="Acyl_CoA_acyltransferase"/>
</dbReference>
<protein>
    <submittedName>
        <fullName evidence="2">DEKNAAC104862</fullName>
    </submittedName>
</protein>
<gene>
    <name evidence="2" type="ORF">BRENAR_LOCUS4480</name>
</gene>
<dbReference type="Gene3D" id="3.40.630.30">
    <property type="match status" value="1"/>
</dbReference>
<dbReference type="InterPro" id="IPR052742">
    <property type="entry name" value="Mito_N-acetyltransferase"/>
</dbReference>
<dbReference type="EMBL" id="CAACVR010000056">
    <property type="protein sequence ID" value="VEU23751.1"/>
    <property type="molecule type" value="Genomic_DNA"/>
</dbReference>
<reference evidence="2 3" key="1">
    <citation type="submission" date="2018-12" db="EMBL/GenBank/DDBJ databases">
        <authorList>
            <person name="Tiukova I."/>
            <person name="Dainat J."/>
        </authorList>
    </citation>
    <scope>NUCLEOTIDE SEQUENCE [LARGE SCALE GENOMIC DNA]</scope>
</reference>
<evidence type="ECO:0000259" key="1">
    <source>
        <dbReference type="PROSITE" id="PS51186"/>
    </source>
</evidence>
<proteinExistence type="predicted"/>
<dbReference type="InParanoid" id="A0A448YS56"/>
<dbReference type="STRING" id="13370.A0A448YS56"/>
<dbReference type="PANTHER" id="PTHR43138:SF1">
    <property type="entry name" value="N-ACETYLTRANSFERASE ACA1"/>
    <property type="match status" value="1"/>
</dbReference>
<dbReference type="OrthoDB" id="10264707at2759"/>
<dbReference type="AlphaFoldDB" id="A0A448YS56"/>
<sequence>MSITEPLYDKLPDGTDVTILPFNSADEAPEELVQTIQDLLNDAIEGGQTYPQLKVLDRKGFLAYYFPNFVAVMVEGKVKNSKEWDSAKNQFLGCFYIKPNYVGRSSHICNAGFLVLPNLRGRKIGKTLGKNYLKLAPRLGYKYSVFNLVFETNQASVKIWDSLGFDRIGRIPRAGNLKGLGYVDAIMFGYDFTKEQTK</sequence>
<dbReference type="GO" id="GO:0016747">
    <property type="term" value="F:acyltransferase activity, transferring groups other than amino-acyl groups"/>
    <property type="evidence" value="ECO:0007669"/>
    <property type="project" value="InterPro"/>
</dbReference>
<feature type="domain" description="N-acetyltransferase" evidence="1">
    <location>
        <begin position="17"/>
        <end position="189"/>
    </location>
</feature>
<dbReference type="SUPFAM" id="SSF55729">
    <property type="entry name" value="Acyl-CoA N-acyltransferases (Nat)"/>
    <property type="match status" value="1"/>
</dbReference>
<evidence type="ECO:0000313" key="2">
    <source>
        <dbReference type="EMBL" id="VEU23751.1"/>
    </source>
</evidence>
<name>A0A448YS56_BRENA</name>
<organism evidence="2 3">
    <name type="scientific">Brettanomyces naardenensis</name>
    <name type="common">Yeast</name>
    <dbReference type="NCBI Taxonomy" id="13370"/>
    <lineage>
        <taxon>Eukaryota</taxon>
        <taxon>Fungi</taxon>
        <taxon>Dikarya</taxon>
        <taxon>Ascomycota</taxon>
        <taxon>Saccharomycotina</taxon>
        <taxon>Pichiomycetes</taxon>
        <taxon>Pichiales</taxon>
        <taxon>Pichiaceae</taxon>
        <taxon>Brettanomyces</taxon>
    </lineage>
</organism>
<dbReference type="Proteomes" id="UP000290900">
    <property type="component" value="Unassembled WGS sequence"/>
</dbReference>
<evidence type="ECO:0000313" key="3">
    <source>
        <dbReference type="Proteomes" id="UP000290900"/>
    </source>
</evidence>
<keyword evidence="3" id="KW-1185">Reference proteome</keyword>
<dbReference type="PANTHER" id="PTHR43138">
    <property type="entry name" value="ACETYLTRANSFERASE, GNAT FAMILY"/>
    <property type="match status" value="1"/>
</dbReference>